<sequence length="135" mass="14608">MPVSFQVLDRLGGRLFFLGLAWLVLAACITAGCFTPAHRLPTWLPNDKLLHFCAYFALAFPMAFVTQSWSRLLLIAIGLSIAGFLIEIIQRYIPGRAFSIADMVANTGGVMMGIGAGYVCLALDQALPDSLSTLL</sequence>
<evidence type="ECO:0000256" key="1">
    <source>
        <dbReference type="SAM" id="Phobius"/>
    </source>
</evidence>
<evidence type="ECO:0000313" key="4">
    <source>
        <dbReference type="Proteomes" id="UP000638986"/>
    </source>
</evidence>
<dbReference type="PANTHER" id="PTHR28008">
    <property type="entry name" value="DOMAIN PROTEIN, PUTATIVE (AFU_ORTHOLOGUE AFUA_3G10980)-RELATED"/>
    <property type="match status" value="1"/>
</dbReference>
<keyword evidence="1" id="KW-0472">Membrane</keyword>
<name>A0ABS0MMQ9_PSELU</name>
<evidence type="ECO:0000313" key="3">
    <source>
        <dbReference type="EMBL" id="MBH3438021.1"/>
    </source>
</evidence>
<keyword evidence="1" id="KW-1133">Transmembrane helix</keyword>
<proteinExistence type="predicted"/>
<feature type="transmembrane region" description="Helical" evidence="1">
    <location>
        <begin position="15"/>
        <end position="37"/>
    </location>
</feature>
<reference evidence="3 4" key="1">
    <citation type="submission" date="2020-11" db="EMBL/GenBank/DDBJ databases">
        <title>Enhanced detection system for hospital associated transmission using whole genome sequencing surveillance.</title>
        <authorList>
            <person name="Harrison L.H."/>
            <person name="Van Tyne D."/>
            <person name="Marsh J.W."/>
            <person name="Griffith M.P."/>
            <person name="Snyder D.J."/>
            <person name="Cooper V.S."/>
            <person name="Mustapha M."/>
        </authorList>
    </citation>
    <scope>NUCLEOTIDE SEQUENCE [LARGE SCALE GENOMIC DNA]</scope>
    <source>
        <strain evidence="3 4">PSB00013</strain>
    </source>
</reference>
<organism evidence="3 4">
    <name type="scientific">Pseudomonas luteola</name>
    <dbReference type="NCBI Taxonomy" id="47886"/>
    <lineage>
        <taxon>Bacteria</taxon>
        <taxon>Pseudomonadati</taxon>
        <taxon>Pseudomonadota</taxon>
        <taxon>Gammaproteobacteria</taxon>
        <taxon>Pseudomonadales</taxon>
        <taxon>Pseudomonadaceae</taxon>
        <taxon>Pseudomonas</taxon>
    </lineage>
</organism>
<feature type="transmembrane region" description="Helical" evidence="1">
    <location>
        <begin position="72"/>
        <end position="89"/>
    </location>
</feature>
<protein>
    <submittedName>
        <fullName evidence="3">VanZ family protein</fullName>
    </submittedName>
</protein>
<comment type="caution">
    <text evidence="3">The sequence shown here is derived from an EMBL/GenBank/DDBJ whole genome shotgun (WGS) entry which is preliminary data.</text>
</comment>
<keyword evidence="1" id="KW-0812">Transmembrane</keyword>
<dbReference type="PANTHER" id="PTHR28008:SF1">
    <property type="entry name" value="DOMAIN PROTEIN, PUTATIVE (AFU_ORTHOLOGUE AFUA_3G10980)-RELATED"/>
    <property type="match status" value="1"/>
</dbReference>
<gene>
    <name evidence="3" type="ORF">I5Q09_04905</name>
</gene>
<dbReference type="InterPro" id="IPR006976">
    <property type="entry name" value="VanZ-like"/>
</dbReference>
<dbReference type="NCBIfam" id="NF037970">
    <property type="entry name" value="vanZ_1"/>
    <property type="match status" value="1"/>
</dbReference>
<dbReference type="Proteomes" id="UP000638986">
    <property type="component" value="Unassembled WGS sequence"/>
</dbReference>
<dbReference type="Pfam" id="PF04892">
    <property type="entry name" value="VanZ"/>
    <property type="match status" value="1"/>
</dbReference>
<feature type="domain" description="VanZ-like" evidence="2">
    <location>
        <begin position="47"/>
        <end position="116"/>
    </location>
</feature>
<feature type="transmembrane region" description="Helical" evidence="1">
    <location>
        <begin position="49"/>
        <end position="66"/>
    </location>
</feature>
<evidence type="ECO:0000259" key="2">
    <source>
        <dbReference type="Pfam" id="PF04892"/>
    </source>
</evidence>
<dbReference type="EMBL" id="JADTXM010000003">
    <property type="protein sequence ID" value="MBH3438021.1"/>
    <property type="molecule type" value="Genomic_DNA"/>
</dbReference>
<accession>A0ABS0MMQ9</accession>
<dbReference type="RefSeq" id="WP_197871174.1">
    <property type="nucleotide sequence ID" value="NZ_JADTXM010000003.1"/>
</dbReference>